<dbReference type="PANTHER" id="PTHR10655">
    <property type="entry name" value="LYSOPHOSPHOLIPASE-RELATED"/>
    <property type="match status" value="1"/>
</dbReference>
<dbReference type="AlphaFoldDB" id="A0ABD3NEB3"/>
<evidence type="ECO:0000256" key="2">
    <source>
        <dbReference type="ARBA" id="ARBA00022801"/>
    </source>
</evidence>
<protein>
    <recommendedName>
        <fullName evidence="3">Phospholipase/carboxylesterase/thioesterase domain-containing protein</fullName>
    </recommendedName>
</protein>
<dbReference type="GO" id="GO:0016787">
    <property type="term" value="F:hydrolase activity"/>
    <property type="evidence" value="ECO:0007669"/>
    <property type="project" value="UniProtKB-KW"/>
</dbReference>
<keyword evidence="5" id="KW-1185">Reference proteome</keyword>
<dbReference type="Proteomes" id="UP001530400">
    <property type="component" value="Unassembled WGS sequence"/>
</dbReference>
<proteinExistence type="inferred from homology"/>
<dbReference type="InterPro" id="IPR029058">
    <property type="entry name" value="AB_hydrolase_fold"/>
</dbReference>
<dbReference type="PANTHER" id="PTHR10655:SF17">
    <property type="entry name" value="LYSOPHOSPHOLIPASE-LIKE PROTEIN 1"/>
    <property type="match status" value="1"/>
</dbReference>
<organism evidence="4 5">
    <name type="scientific">Cyclotella atomus</name>
    <dbReference type="NCBI Taxonomy" id="382360"/>
    <lineage>
        <taxon>Eukaryota</taxon>
        <taxon>Sar</taxon>
        <taxon>Stramenopiles</taxon>
        <taxon>Ochrophyta</taxon>
        <taxon>Bacillariophyta</taxon>
        <taxon>Coscinodiscophyceae</taxon>
        <taxon>Thalassiosirophycidae</taxon>
        <taxon>Stephanodiscales</taxon>
        <taxon>Stephanodiscaceae</taxon>
        <taxon>Cyclotella</taxon>
    </lineage>
</organism>
<comment type="similarity">
    <text evidence="1">Belongs to the AB hydrolase superfamily. AB hydrolase 2 family.</text>
</comment>
<accession>A0ABD3NEB3</accession>
<dbReference type="Gene3D" id="3.40.50.1820">
    <property type="entry name" value="alpha/beta hydrolase"/>
    <property type="match status" value="1"/>
</dbReference>
<dbReference type="SUPFAM" id="SSF53474">
    <property type="entry name" value="alpha/beta-Hydrolases"/>
    <property type="match status" value="1"/>
</dbReference>
<name>A0ABD3NEB3_9STRA</name>
<keyword evidence="2" id="KW-0378">Hydrolase</keyword>
<reference evidence="4 5" key="1">
    <citation type="submission" date="2024-10" db="EMBL/GenBank/DDBJ databases">
        <title>Updated reference genomes for cyclostephanoid diatoms.</title>
        <authorList>
            <person name="Roberts W.R."/>
            <person name="Alverson A.J."/>
        </authorList>
    </citation>
    <scope>NUCLEOTIDE SEQUENCE [LARGE SCALE GENOMIC DNA]</scope>
    <source>
        <strain evidence="4 5">AJA010-31</strain>
    </source>
</reference>
<sequence length="285" mass="30653">MTFTTSRDANGTITITPRNEADQTATIVLCHGLGDTSQGWEDVAENLASKLPHVKFILPTAKTQKVTMNMGMAMPAWYDIVGLDKRSNEICPGIDESQQRILSILKSENDAGIPYNRMVLAGFSQGGALSLYTGMQLPNEVGCLAGIVMMSGYLPHASGFTITPGAESTPIFHGHGAIDPLVQLSAAKESQSHATEKGATDYNLQIYEGLAHSANPKEVADVLSFLQKVLPKVEECYIKLKDPSEMSVKELKAAIVKAGIGSRAVGFSEKSEFIDLLKCHRAGKL</sequence>
<evidence type="ECO:0000259" key="3">
    <source>
        <dbReference type="Pfam" id="PF02230"/>
    </source>
</evidence>
<gene>
    <name evidence="4" type="ORF">ACHAWO_012306</name>
</gene>
<comment type="caution">
    <text evidence="4">The sequence shown here is derived from an EMBL/GenBank/DDBJ whole genome shotgun (WGS) entry which is preliminary data.</text>
</comment>
<evidence type="ECO:0000256" key="1">
    <source>
        <dbReference type="ARBA" id="ARBA00006499"/>
    </source>
</evidence>
<evidence type="ECO:0000313" key="4">
    <source>
        <dbReference type="EMBL" id="KAL3773768.1"/>
    </source>
</evidence>
<dbReference type="InterPro" id="IPR003140">
    <property type="entry name" value="PLipase/COase/thioEstase"/>
</dbReference>
<dbReference type="Pfam" id="PF02230">
    <property type="entry name" value="Abhydrolase_2"/>
    <property type="match status" value="1"/>
</dbReference>
<dbReference type="EMBL" id="JALLPJ020001220">
    <property type="protein sequence ID" value="KAL3773768.1"/>
    <property type="molecule type" value="Genomic_DNA"/>
</dbReference>
<dbReference type="InterPro" id="IPR050565">
    <property type="entry name" value="LYPA1-2/EST-like"/>
</dbReference>
<evidence type="ECO:0000313" key="5">
    <source>
        <dbReference type="Proteomes" id="UP001530400"/>
    </source>
</evidence>
<feature type="domain" description="Phospholipase/carboxylesterase/thioesterase" evidence="3">
    <location>
        <begin position="20"/>
        <end position="229"/>
    </location>
</feature>